<evidence type="ECO:0000259" key="2">
    <source>
        <dbReference type="Pfam" id="PF25085"/>
    </source>
</evidence>
<dbReference type="AlphaFoldDB" id="A0A158R5N1"/>
<dbReference type="WBParaSite" id="SMUV_0000754801-mRNA-1">
    <property type="protein sequence ID" value="SMUV_0000754801-mRNA-1"/>
    <property type="gene ID" value="SMUV_0000754801"/>
</dbReference>
<dbReference type="PANTHER" id="PTHR35982:SF1">
    <property type="entry name" value="SPIROCYCLASE, AVEC FAMILY"/>
    <property type="match status" value="1"/>
</dbReference>
<dbReference type="Pfam" id="PF25085">
    <property type="entry name" value="DUF7802"/>
    <property type="match status" value="1"/>
</dbReference>
<feature type="domain" description="DUF7802" evidence="2">
    <location>
        <begin position="1"/>
        <end position="425"/>
    </location>
</feature>
<keyword evidence="1" id="KW-1133">Transmembrane helix</keyword>
<feature type="transmembrane region" description="Helical" evidence="1">
    <location>
        <begin position="191"/>
        <end position="213"/>
    </location>
</feature>
<reference evidence="4" key="1">
    <citation type="submission" date="2016-04" db="UniProtKB">
        <authorList>
            <consortium name="WormBaseParasite"/>
        </authorList>
    </citation>
    <scope>IDENTIFICATION</scope>
</reference>
<dbReference type="Proteomes" id="UP000046393">
    <property type="component" value="Unplaced"/>
</dbReference>
<keyword evidence="1" id="KW-0472">Membrane</keyword>
<dbReference type="InterPro" id="IPR056704">
    <property type="entry name" value="DUF7802"/>
</dbReference>
<keyword evidence="3" id="KW-1185">Reference proteome</keyword>
<evidence type="ECO:0000313" key="3">
    <source>
        <dbReference type="Proteomes" id="UP000046393"/>
    </source>
</evidence>
<evidence type="ECO:0000313" key="4">
    <source>
        <dbReference type="WBParaSite" id="SMUV_0000754801-mRNA-1"/>
    </source>
</evidence>
<accession>A0A158R5N1</accession>
<protein>
    <submittedName>
        <fullName evidence="4">Transmembrane protein</fullName>
    </submittedName>
</protein>
<evidence type="ECO:0000256" key="1">
    <source>
        <dbReference type="SAM" id="Phobius"/>
    </source>
</evidence>
<organism evidence="3 4">
    <name type="scientific">Syphacia muris</name>
    <dbReference type="NCBI Taxonomy" id="451379"/>
    <lineage>
        <taxon>Eukaryota</taxon>
        <taxon>Metazoa</taxon>
        <taxon>Ecdysozoa</taxon>
        <taxon>Nematoda</taxon>
        <taxon>Chromadorea</taxon>
        <taxon>Rhabditida</taxon>
        <taxon>Spirurina</taxon>
        <taxon>Oxyuridomorpha</taxon>
        <taxon>Oxyuroidea</taxon>
        <taxon>Oxyuridae</taxon>
        <taxon>Syphacia</taxon>
    </lineage>
</organism>
<feature type="transmembrane region" description="Helical" evidence="1">
    <location>
        <begin position="55"/>
        <end position="74"/>
    </location>
</feature>
<feature type="transmembrane region" description="Helical" evidence="1">
    <location>
        <begin position="405"/>
        <end position="423"/>
    </location>
</feature>
<keyword evidence="1" id="KW-0812">Transmembrane</keyword>
<sequence>MDYLLDKYVFNFFSLTLSEETKKAITSKAVDVLQVADWTCKAQDVRKLFNNNPSLLLAELVFFTLYILTLVHAARHGRRYLFTWFGVNFIATAIEFLRFFNPAWDVVWHAQGILTFLGMRVPIFVNGVYQFVFYVSYVFAKSLIVFLTWFVYTSAAALISVILIFPVTLLGTKLLWFQWHNDDIAIFNCRWLFVPWTSLLFISCVSCCFMLLLHTLRKYLVPERYDWKLFVREYFCSCCAGIGAVLLTTWLTEFLVHTFRGIWNINMGIPTFAILGLFALLFFSNDRHNSKREHFLVEAQYWFDELSCAICIHFLLFMILPLIVDPGDIVAEGLHQPIGLCNVTESYSTAFGTVTKRKKYFCPYEGKNLNTFDFHCLPNRLPPQLEEADFIEWYPICGKEYDNRWEYVLLTWSFSLLSIALLYQIGVKSGTTPVDLVKVCSVVEKICNFTFVFFSCNIYNDDSYSSIRRA</sequence>
<feature type="transmembrane region" description="Helical" evidence="1">
    <location>
        <begin position="262"/>
        <end position="283"/>
    </location>
</feature>
<dbReference type="PANTHER" id="PTHR35982">
    <property type="entry name" value="AGAP005361-PA"/>
    <property type="match status" value="1"/>
</dbReference>
<name>A0A158R5N1_9BILA</name>
<proteinExistence type="predicted"/>
<feature type="transmembrane region" description="Helical" evidence="1">
    <location>
        <begin position="149"/>
        <end position="171"/>
    </location>
</feature>
<feature type="transmembrane region" description="Helical" evidence="1">
    <location>
        <begin position="81"/>
        <end position="100"/>
    </location>
</feature>
<feature type="transmembrane region" description="Helical" evidence="1">
    <location>
        <begin position="234"/>
        <end position="256"/>
    </location>
</feature>